<feature type="region of interest" description="Disordered" evidence="1">
    <location>
        <begin position="1"/>
        <end position="28"/>
    </location>
</feature>
<organism evidence="2 3">
    <name type="scientific">Vigna angularis var. angularis</name>
    <dbReference type="NCBI Taxonomy" id="157739"/>
    <lineage>
        <taxon>Eukaryota</taxon>
        <taxon>Viridiplantae</taxon>
        <taxon>Streptophyta</taxon>
        <taxon>Embryophyta</taxon>
        <taxon>Tracheophyta</taxon>
        <taxon>Spermatophyta</taxon>
        <taxon>Magnoliopsida</taxon>
        <taxon>eudicotyledons</taxon>
        <taxon>Gunneridae</taxon>
        <taxon>Pentapetalae</taxon>
        <taxon>rosids</taxon>
        <taxon>fabids</taxon>
        <taxon>Fabales</taxon>
        <taxon>Fabaceae</taxon>
        <taxon>Papilionoideae</taxon>
        <taxon>50 kb inversion clade</taxon>
        <taxon>NPAAA clade</taxon>
        <taxon>indigoferoid/millettioid clade</taxon>
        <taxon>Phaseoleae</taxon>
        <taxon>Vigna</taxon>
    </lineage>
</organism>
<gene>
    <name evidence="2" type="primary">Vigan.01G103900</name>
    <name evidence="2" type="ORF">VIGAN_01103900</name>
</gene>
<name>A0A0S3QYX6_PHAAN</name>
<protein>
    <submittedName>
        <fullName evidence="2">Uncharacterized protein</fullName>
    </submittedName>
</protein>
<dbReference type="AlphaFoldDB" id="A0A0S3QYX6"/>
<dbReference type="Proteomes" id="UP000291084">
    <property type="component" value="Chromosome 1"/>
</dbReference>
<accession>A0A0S3QYX6</accession>
<reference evidence="2 3" key="1">
    <citation type="journal article" date="2015" name="Sci. Rep.">
        <title>The power of single molecule real-time sequencing technology in the de novo assembly of a eukaryotic genome.</title>
        <authorList>
            <person name="Sakai H."/>
            <person name="Naito K."/>
            <person name="Ogiso-Tanaka E."/>
            <person name="Takahashi Y."/>
            <person name="Iseki K."/>
            <person name="Muto C."/>
            <person name="Satou K."/>
            <person name="Teruya K."/>
            <person name="Shiroma A."/>
            <person name="Shimoji M."/>
            <person name="Hirano T."/>
            <person name="Itoh T."/>
            <person name="Kaga A."/>
            <person name="Tomooka N."/>
        </authorList>
    </citation>
    <scope>NUCLEOTIDE SEQUENCE [LARGE SCALE GENOMIC DNA]</scope>
    <source>
        <strain evidence="3">cv. Shumari</strain>
    </source>
</reference>
<evidence type="ECO:0000313" key="2">
    <source>
        <dbReference type="EMBL" id="BAT73543.1"/>
    </source>
</evidence>
<dbReference type="EMBL" id="AP015034">
    <property type="protein sequence ID" value="BAT73543.1"/>
    <property type="molecule type" value="Genomic_DNA"/>
</dbReference>
<proteinExistence type="predicted"/>
<sequence length="111" mass="12585">MKKKQKNKSRFDDKQKNQEAPLGFPITRGGEEWLRRQRQIWSDDGSGAAAAAADLERRICSGGRLEAAASGGSSDRLDCARQWEEWESTEGKGEHREIRSCSSVKMKRFRV</sequence>
<evidence type="ECO:0000313" key="3">
    <source>
        <dbReference type="Proteomes" id="UP000291084"/>
    </source>
</evidence>
<keyword evidence="3" id="KW-1185">Reference proteome</keyword>
<evidence type="ECO:0000256" key="1">
    <source>
        <dbReference type="SAM" id="MobiDB-lite"/>
    </source>
</evidence>